<accession>A0A2T9JIK1</accession>
<dbReference type="InterPro" id="IPR014914">
    <property type="entry name" value="RES_dom"/>
</dbReference>
<keyword evidence="3" id="KW-1185">Reference proteome</keyword>
<gene>
    <name evidence="2" type="ORF">DDF65_15025</name>
</gene>
<dbReference type="Pfam" id="PF08808">
    <property type="entry name" value="RES"/>
    <property type="match status" value="1"/>
</dbReference>
<dbReference type="AlphaFoldDB" id="A0A2T9JB10"/>
<dbReference type="EMBL" id="QDKP01000043">
    <property type="protein sequence ID" value="PVM79410.1"/>
    <property type="molecule type" value="Genomic_DNA"/>
</dbReference>
<reference evidence="2 3" key="1">
    <citation type="submission" date="2018-04" db="EMBL/GenBank/DDBJ databases">
        <title>The genome sequence of Caulobacter sp. 736.</title>
        <authorList>
            <person name="Gao J."/>
            <person name="Sun J."/>
        </authorList>
    </citation>
    <scope>NUCLEOTIDE SEQUENCE [LARGE SCALE GENOMIC DNA]</scope>
    <source>
        <strain evidence="2 3">736</strain>
    </source>
</reference>
<evidence type="ECO:0000313" key="3">
    <source>
        <dbReference type="Proteomes" id="UP000244913"/>
    </source>
</evidence>
<name>A0A2T9JB10_9CAUL</name>
<comment type="caution">
    <text evidence="2">The sequence shown here is derived from an EMBL/GenBank/DDBJ whole genome shotgun (WGS) entry which is preliminary data.</text>
</comment>
<feature type="domain" description="RES" evidence="1">
    <location>
        <begin position="85"/>
        <end position="240"/>
    </location>
</feature>
<organism evidence="2 3">
    <name type="scientific">Caulobacter radicis</name>
    <dbReference type="NCBI Taxonomy" id="2172650"/>
    <lineage>
        <taxon>Bacteria</taxon>
        <taxon>Pseudomonadati</taxon>
        <taxon>Pseudomonadota</taxon>
        <taxon>Alphaproteobacteria</taxon>
        <taxon>Caulobacterales</taxon>
        <taxon>Caulobacteraceae</taxon>
        <taxon>Caulobacter</taxon>
    </lineage>
</organism>
<accession>A0A2T9JB10</accession>
<dbReference type="Proteomes" id="UP000244913">
    <property type="component" value="Unassembled WGS sequence"/>
</dbReference>
<proteinExistence type="predicted"/>
<evidence type="ECO:0000313" key="2">
    <source>
        <dbReference type="EMBL" id="PVM79410.1"/>
    </source>
</evidence>
<dbReference type="RefSeq" id="WP_116491602.1">
    <property type="nucleotide sequence ID" value="NZ_QDKO01000044.1"/>
</dbReference>
<evidence type="ECO:0000259" key="1">
    <source>
        <dbReference type="SMART" id="SM00953"/>
    </source>
</evidence>
<dbReference type="SMART" id="SM00953">
    <property type="entry name" value="RES"/>
    <property type="match status" value="1"/>
</dbReference>
<protein>
    <submittedName>
        <fullName evidence="2">RES domain-containing protein</fullName>
    </submittedName>
</protein>
<sequence length="282" mass="31388">MTNDIPNDAFPSWRSYWLFERSVTREFRYVRPPEVEAFLQAVLVTSQSRKIDIPRGSLFWRAALGHDWRAYNSCIDDEVPCAHPPARMKPLPDKASDGRANARGIPCLYMATSKTTAMAEVRPWIGSKVSVGQFRTNRPLSVVDCSRRHDASPFFLDLEIGNGEPSSEERTEAVWTHIDKAFAEPMTRSDDQADYAATQILAELFKSAGFDGVVYKSNFGKDGYNIALFDPNAADLIKCGLFELKAIEPDFKASDDFYYVGDGLTSDDQLQGAHDASAGLPA</sequence>